<protein>
    <recommendedName>
        <fullName evidence="9">VWFD domain-containing protein</fullName>
    </recommendedName>
</protein>
<dbReference type="Pfam" id="PF13205">
    <property type="entry name" value="Big_5"/>
    <property type="match status" value="1"/>
</dbReference>
<organism evidence="10">
    <name type="scientific">Planktothricoides sp. SpSt-374</name>
    <dbReference type="NCBI Taxonomy" id="2282167"/>
    <lineage>
        <taxon>Bacteria</taxon>
        <taxon>Bacillati</taxon>
        <taxon>Cyanobacteriota</taxon>
        <taxon>Cyanophyceae</taxon>
        <taxon>Oscillatoriophycideae</taxon>
        <taxon>Oscillatoriales</taxon>
        <taxon>Oscillatoriaceae</taxon>
        <taxon>Planktothricoides</taxon>
    </lineage>
</organism>
<feature type="region of interest" description="Disordered" evidence="8">
    <location>
        <begin position="1133"/>
        <end position="1165"/>
    </location>
</feature>
<keyword evidence="5 7" id="KW-0378">Hydrolase</keyword>
<dbReference type="InterPro" id="IPR038081">
    <property type="entry name" value="CalX-like_sf"/>
</dbReference>
<dbReference type="PANTHER" id="PTHR38340">
    <property type="entry name" value="S-LAYER PROTEIN"/>
    <property type="match status" value="1"/>
</dbReference>
<sequence length="1569" mass="161932">MPTENNAITPVVIDLTAVGYQVLSKPQAVAPGLTLIATGPGPSTIRFNVPTNADAAIATRANQLLPGGGLNLNATGKGVNVGVWDQGPVLSTHQELAGRVTNLDTGAPSNHATHIAGTIGAKGVQTAAKGMAPNVGIISRDWNNDLAELAADAKNITLSIHPYAQATGWSGLVSVNGVPTDFWSEDRSKFSEDPDFGRYSYSSQKLDQTLYNNKSLLSVWAAGNERDDKFTGANGNKYVAYLSAPPGGGTPGYYLIDPVAANLPAPGTDGNAGTGYNSLPTMQTAKNSLVVGAIEDVTWSNTGALRGGSMLPFSSFGMTDDGRLKVDLVGNGDDVYSSIATGNDKYASDSGTSMAAANITGTMALVYQNHREMAVGNFPAYRVQNINGTFQQRFQDVTKPLSSTMKGLAIHTAQDLGNTGPDYQSGWGLLNGQKAATFLGDLKAQNQRDLLKEATYTGTAWTTKINFNGTNQDGIKVTLAWTDPAPTNLPARGTNDSTIDNPASVLVNNLNLSLKGPDGTIYRPWVLDPNNPSAAASKGINNRDNVEQIFVPPNSPAGDYTVIVEGPANIKQDFSIFATSVPQILQQGNAWGDVHFNTFDGKPYDFQGAGEFVLTRSTVDDWQIQTRQELWPTNPRVSVNTAFSTTMDHQKVVFDLNFASNQRIKIDGYSQTLNSGQSLNVGQSRITRNGSQYTFTYAGPDRKLSTSDDDVVTVLDYNLALNLKVDPADRRAGMLEGLLGNADGVINNDFTLNKDFTPGGGTNLGANPSWADIHGKFGESWRVQDESLFGTPVTPTPATQPPEVSLETLDPAVRDAALKKAAEAGIPEGPFRDGAALDFALTGDQSFIDGAKRFFDDLPESAKTVTQFPPAEPIDPAALADPVNPVNTFEPTPLAAISLALSPNAISEDGTANLVYTFTRTGDVTTPLTVNYRVGGSATFDADYSQSGTTVFTTSTGTITFAEGASTATLTIDPTKDTVVESNETIDISLVAGNDYTITTQDPITGTITDGVQPDTTAPTTTSFTPADNATGVAVASNLVVNFSEAIQKGTGNIVIKKVSDNSVVETIAVTAANVTASGSQLTINPTNNLAQNTDYYVEIANGAIKDTAGNNYAGVTGSTAWNFKTQASAIVGTPRPDNLTGTADPDTISGLADDDTLNGGDGNDILSGGTGNDILDGGADDDTLYGGIGNDTLYGGTGNDLLNGNAGSDILNGNAGNDLLDGGADSDFLDGGVDNDTLNGGAGNDLLNGDLGNDILNGGDDDDTLNGGDGNDILNGGAGKDTLNGGDGDDTLYGGDRNDLLNGGIGNDTLYGGIGNDLLNGNAGSDLLSGNVGNDLLDGGGDNDTLYGGADDDTLNGGAGNDLLNGDLGNDILNGGEDDDTLNGGNGNDLLNGGAGNDLLNGGDGNDLLNGGAGDDLLNGGAGRDTLTGSTGADNFVFQFGQSTVAASDRITDLAIGTDKIDLLTQGGAAMSAPTSFSRAANNAATTLATALTQVFTDANGALAGNQALGLNSAALFVATNSGIAGTYLVVNDATAGFQSDNDLVVNITGYTGTLPAMGAITPGSFFI</sequence>
<evidence type="ECO:0000259" key="9">
    <source>
        <dbReference type="PROSITE" id="PS51233"/>
    </source>
</evidence>
<evidence type="ECO:0000256" key="5">
    <source>
        <dbReference type="ARBA" id="ARBA00022801"/>
    </source>
</evidence>
<reference evidence="10" key="1">
    <citation type="journal article" date="2020" name="mSystems">
        <title>Genome- and Community-Level Interaction Insights into Carbon Utilization and Element Cycling Functions of Hydrothermarchaeota in Hydrothermal Sediment.</title>
        <authorList>
            <person name="Zhou Z."/>
            <person name="Liu Y."/>
            <person name="Xu W."/>
            <person name="Pan J."/>
            <person name="Luo Z.H."/>
            <person name="Li M."/>
        </authorList>
    </citation>
    <scope>NUCLEOTIDE SEQUENCE [LARGE SCALE GENOMIC DNA]</scope>
    <source>
        <strain evidence="10">SpSt-374</strain>
    </source>
</reference>
<dbReference type="SUPFAM" id="SSF141072">
    <property type="entry name" value="CalX-like"/>
    <property type="match status" value="1"/>
</dbReference>
<feature type="active site" description="Charge relay system" evidence="7">
    <location>
        <position position="85"/>
    </location>
</feature>
<dbReference type="GO" id="GO:0006508">
    <property type="term" value="P:proteolysis"/>
    <property type="evidence" value="ECO:0007669"/>
    <property type="project" value="UniProtKB-KW"/>
</dbReference>
<dbReference type="SUPFAM" id="SSF52743">
    <property type="entry name" value="Subtilisin-like"/>
    <property type="match status" value="1"/>
</dbReference>
<keyword evidence="6 7" id="KW-0720">Serine protease</keyword>
<evidence type="ECO:0000313" key="10">
    <source>
        <dbReference type="EMBL" id="HGG02261.1"/>
    </source>
</evidence>
<dbReference type="InterPro" id="IPR001343">
    <property type="entry name" value="Hemolysn_Ca-bd"/>
</dbReference>
<dbReference type="PROSITE" id="PS00330">
    <property type="entry name" value="HEMOLYSIN_CALCIUM"/>
    <property type="match status" value="7"/>
</dbReference>
<keyword evidence="3 7" id="KW-0645">Protease</keyword>
<feature type="active site" description="Charge relay system" evidence="7">
    <location>
        <position position="111"/>
    </location>
</feature>
<dbReference type="PRINTS" id="PR00723">
    <property type="entry name" value="SUBTILISIN"/>
</dbReference>
<dbReference type="PROSITE" id="PS51892">
    <property type="entry name" value="SUBTILASE"/>
    <property type="match status" value="1"/>
</dbReference>
<dbReference type="InterPro" id="IPR014755">
    <property type="entry name" value="Cu-Rt/internalin_Ig-like"/>
</dbReference>
<feature type="domain" description="VWFD" evidence="9">
    <location>
        <begin position="586"/>
        <end position="789"/>
    </location>
</feature>
<evidence type="ECO:0000256" key="3">
    <source>
        <dbReference type="ARBA" id="ARBA00022670"/>
    </source>
</evidence>
<feature type="active site" description="Charge relay system" evidence="7">
    <location>
        <position position="353"/>
    </location>
</feature>
<comment type="caution">
    <text evidence="10">The sequence shown here is derived from an EMBL/GenBank/DDBJ whole genome shotgun (WGS) entry which is preliminary data.</text>
</comment>
<name>A0A7C3ZNP6_9CYAN</name>
<dbReference type="InterPro" id="IPR008979">
    <property type="entry name" value="Galactose-bd-like_sf"/>
</dbReference>
<dbReference type="InterPro" id="IPR015500">
    <property type="entry name" value="Peptidase_S8_subtilisin-rel"/>
</dbReference>
<dbReference type="Gene3D" id="3.40.50.200">
    <property type="entry name" value="Peptidase S8/S53 domain"/>
    <property type="match status" value="1"/>
</dbReference>
<dbReference type="Gene3D" id="2.150.10.10">
    <property type="entry name" value="Serralysin-like metalloprotease, C-terminal"/>
    <property type="match status" value="5"/>
</dbReference>
<comment type="subcellular location">
    <subcellularLocation>
        <location evidence="1">Secreted</location>
    </subcellularLocation>
</comment>
<dbReference type="SUPFAM" id="SSF49785">
    <property type="entry name" value="Galactose-binding domain-like"/>
    <property type="match status" value="1"/>
</dbReference>
<dbReference type="InterPro" id="IPR036852">
    <property type="entry name" value="Peptidase_S8/S53_dom_sf"/>
</dbReference>
<dbReference type="Gene3D" id="2.60.120.380">
    <property type="match status" value="1"/>
</dbReference>
<dbReference type="Gene3D" id="2.60.40.1220">
    <property type="match status" value="1"/>
</dbReference>
<dbReference type="GO" id="GO:0005509">
    <property type="term" value="F:calcium ion binding"/>
    <property type="evidence" value="ECO:0007669"/>
    <property type="project" value="InterPro"/>
</dbReference>
<proteinExistence type="inferred from homology"/>
<accession>A0A7C3ZNP6</accession>
<dbReference type="PANTHER" id="PTHR38340:SF1">
    <property type="entry name" value="S-LAYER PROTEIN"/>
    <property type="match status" value="1"/>
</dbReference>
<comment type="similarity">
    <text evidence="7">Belongs to the peptidase S8 family.</text>
</comment>
<evidence type="ECO:0000256" key="4">
    <source>
        <dbReference type="ARBA" id="ARBA00022729"/>
    </source>
</evidence>
<evidence type="ECO:0000256" key="7">
    <source>
        <dbReference type="PROSITE-ProRule" id="PRU01240"/>
    </source>
</evidence>
<dbReference type="InterPro" id="IPR048165">
    <property type="entry name" value="Bluetail_dom"/>
</dbReference>
<evidence type="ECO:0000256" key="6">
    <source>
        <dbReference type="ARBA" id="ARBA00022825"/>
    </source>
</evidence>
<dbReference type="InterPro" id="IPR032812">
    <property type="entry name" value="SbsA_Ig"/>
</dbReference>
<dbReference type="InterPro" id="IPR001846">
    <property type="entry name" value="VWF_type-D"/>
</dbReference>
<dbReference type="Pfam" id="PF00094">
    <property type="entry name" value="VWD"/>
    <property type="match status" value="1"/>
</dbReference>
<dbReference type="Gene3D" id="2.60.40.2030">
    <property type="match status" value="1"/>
</dbReference>
<evidence type="ECO:0000256" key="1">
    <source>
        <dbReference type="ARBA" id="ARBA00004613"/>
    </source>
</evidence>
<dbReference type="InterPro" id="IPR011049">
    <property type="entry name" value="Serralysin-like_metalloprot_C"/>
</dbReference>
<dbReference type="SUPFAM" id="SSF51120">
    <property type="entry name" value="beta-Roll"/>
    <property type="match status" value="4"/>
</dbReference>
<dbReference type="Pfam" id="PF00082">
    <property type="entry name" value="Peptidase_S8"/>
    <property type="match status" value="1"/>
</dbReference>
<dbReference type="GO" id="GO:0004252">
    <property type="term" value="F:serine-type endopeptidase activity"/>
    <property type="evidence" value="ECO:0007669"/>
    <property type="project" value="UniProtKB-UniRule"/>
</dbReference>
<keyword evidence="2" id="KW-0964">Secreted</keyword>
<keyword evidence="4" id="KW-0732">Signal</keyword>
<evidence type="ECO:0000256" key="2">
    <source>
        <dbReference type="ARBA" id="ARBA00022525"/>
    </source>
</evidence>
<feature type="region of interest" description="Disordered" evidence="8">
    <location>
        <begin position="1263"/>
        <end position="1286"/>
    </location>
</feature>
<dbReference type="SMART" id="SM00216">
    <property type="entry name" value="VWD"/>
    <property type="match status" value="1"/>
</dbReference>
<evidence type="ECO:0000256" key="8">
    <source>
        <dbReference type="SAM" id="MobiDB-lite"/>
    </source>
</evidence>
<dbReference type="GO" id="GO:0005576">
    <property type="term" value="C:extracellular region"/>
    <property type="evidence" value="ECO:0007669"/>
    <property type="project" value="UniProtKB-SubCell"/>
</dbReference>
<dbReference type="Pfam" id="PF00353">
    <property type="entry name" value="HemolysinCabind"/>
    <property type="match status" value="8"/>
</dbReference>
<dbReference type="InterPro" id="IPR050557">
    <property type="entry name" value="RTX_toxin/Mannuronan_C5-epim"/>
</dbReference>
<dbReference type="InterPro" id="IPR000209">
    <property type="entry name" value="Peptidase_S8/S53_dom"/>
</dbReference>
<dbReference type="EMBL" id="DSPX01000171">
    <property type="protein sequence ID" value="HGG02261.1"/>
    <property type="molecule type" value="Genomic_DNA"/>
</dbReference>
<dbReference type="PROSITE" id="PS51233">
    <property type="entry name" value="VWFD"/>
    <property type="match status" value="1"/>
</dbReference>
<dbReference type="NCBIfam" id="NF041519">
    <property type="entry name" value="bluetail"/>
    <property type="match status" value="1"/>
</dbReference>
<gene>
    <name evidence="10" type="ORF">ENR15_16860</name>
</gene>
<dbReference type="InterPro" id="IPR018511">
    <property type="entry name" value="Hemolysin-typ_Ca-bd_CS"/>
</dbReference>
<dbReference type="PRINTS" id="PR00313">
    <property type="entry name" value="CABNDNGRPT"/>
</dbReference>